<dbReference type="InterPro" id="IPR014718">
    <property type="entry name" value="GH-type_carb-bd"/>
</dbReference>
<dbReference type="SUPFAM" id="SSF74650">
    <property type="entry name" value="Galactose mutarotase-like"/>
    <property type="match status" value="1"/>
</dbReference>
<protein>
    <recommendedName>
        <fullName evidence="2">beta-galactosidase</fullName>
        <ecNumber evidence="2">3.2.1.23</ecNumber>
    </recommendedName>
</protein>
<dbReference type="GO" id="GO:0005990">
    <property type="term" value="P:lactose catabolic process"/>
    <property type="evidence" value="ECO:0007669"/>
    <property type="project" value="TreeGrafter"/>
</dbReference>
<gene>
    <name evidence="6" type="ORF">OBE_11548</name>
</gene>
<dbReference type="InterPro" id="IPR011013">
    <property type="entry name" value="Gal_mutarotase_sf_dom"/>
</dbReference>
<organism evidence="6">
    <name type="scientific">human gut metagenome</name>
    <dbReference type="NCBI Taxonomy" id="408170"/>
    <lineage>
        <taxon>unclassified sequences</taxon>
        <taxon>metagenomes</taxon>
        <taxon>organismal metagenomes</taxon>
    </lineage>
</organism>
<dbReference type="PANTHER" id="PTHR46323:SF2">
    <property type="entry name" value="BETA-GALACTOSIDASE"/>
    <property type="match status" value="1"/>
</dbReference>
<dbReference type="PANTHER" id="PTHR46323">
    <property type="entry name" value="BETA-GALACTOSIDASE"/>
    <property type="match status" value="1"/>
</dbReference>
<dbReference type="EMBL" id="AJWZ01007958">
    <property type="protein sequence ID" value="EKC55468.1"/>
    <property type="molecule type" value="Genomic_DNA"/>
</dbReference>
<keyword evidence="3" id="KW-0378">Hydrolase</keyword>
<keyword evidence="4" id="KW-0326">Glycosidase</keyword>
<reference evidence="6" key="1">
    <citation type="journal article" date="2013" name="Environ. Microbiol.">
        <title>Microbiota from the distal guts of lean and obese adolescents exhibit partial functional redundancy besides clear differences in community structure.</title>
        <authorList>
            <person name="Ferrer M."/>
            <person name="Ruiz A."/>
            <person name="Lanza F."/>
            <person name="Haange S.B."/>
            <person name="Oberbach A."/>
            <person name="Till H."/>
            <person name="Bargiela R."/>
            <person name="Campoy C."/>
            <person name="Segura M.T."/>
            <person name="Richter M."/>
            <person name="von Bergen M."/>
            <person name="Seifert J."/>
            <person name="Suarez A."/>
        </authorList>
    </citation>
    <scope>NUCLEOTIDE SEQUENCE</scope>
</reference>
<name>K1SD50_9ZZZZ</name>
<feature type="non-terminal residue" evidence="6">
    <location>
        <position position="204"/>
    </location>
</feature>
<dbReference type="EC" id="3.2.1.23" evidence="2"/>
<feature type="domain" description="Beta galactosidase small chain/" evidence="5">
    <location>
        <begin position="1"/>
        <end position="204"/>
    </location>
</feature>
<dbReference type="GO" id="GO:0030246">
    <property type="term" value="F:carbohydrate binding"/>
    <property type="evidence" value="ECO:0007669"/>
    <property type="project" value="InterPro"/>
</dbReference>
<evidence type="ECO:0000256" key="4">
    <source>
        <dbReference type="ARBA" id="ARBA00023295"/>
    </source>
</evidence>
<evidence type="ECO:0000313" key="6">
    <source>
        <dbReference type="EMBL" id="EKC55468.1"/>
    </source>
</evidence>
<evidence type="ECO:0000256" key="1">
    <source>
        <dbReference type="ARBA" id="ARBA00001412"/>
    </source>
</evidence>
<dbReference type="GO" id="GO:0009341">
    <property type="term" value="C:beta-galactosidase complex"/>
    <property type="evidence" value="ECO:0007669"/>
    <property type="project" value="InterPro"/>
</dbReference>
<dbReference type="SMART" id="SM01038">
    <property type="entry name" value="Bgal_small_N"/>
    <property type="match status" value="1"/>
</dbReference>
<dbReference type="AlphaFoldDB" id="K1SD50"/>
<evidence type="ECO:0000256" key="3">
    <source>
        <dbReference type="ARBA" id="ARBA00022801"/>
    </source>
</evidence>
<comment type="catalytic activity">
    <reaction evidence="1">
        <text>Hydrolysis of terminal non-reducing beta-D-galactose residues in beta-D-galactosides.</text>
        <dbReference type="EC" id="3.2.1.23"/>
    </reaction>
</comment>
<proteinExistence type="predicted"/>
<comment type="caution">
    <text evidence="6">The sequence shown here is derived from an EMBL/GenBank/DDBJ whole genome shotgun (WGS) entry which is preliminary data.</text>
</comment>
<dbReference type="Gene3D" id="2.70.98.10">
    <property type="match status" value="1"/>
</dbReference>
<dbReference type="GO" id="GO:0004565">
    <property type="term" value="F:beta-galactosidase activity"/>
    <property type="evidence" value="ECO:0007669"/>
    <property type="project" value="UniProtKB-EC"/>
</dbReference>
<dbReference type="InterPro" id="IPR050347">
    <property type="entry name" value="Bact_Beta-galactosidase"/>
</dbReference>
<sequence length="204" mass="23028">MTDNDTGAGYPQDMAQWQIAGKCARLIGDRLTTEEKSDNLEITFVFAAPTVPSFEYKIIYNAYFDGRLGVKAEYPGVQGMSDMPVFAMDFKLKKQYDKFTFYGMGPDENYIDRNNGARLGVFTSNAQDNFSKYLNPQECGNRTGVRYVSVYDENSAGLKFKAAEQPFEMSVLPYSAYELDNATHREELPEQAILGYALPQSKWA</sequence>
<evidence type="ECO:0000256" key="2">
    <source>
        <dbReference type="ARBA" id="ARBA00012756"/>
    </source>
</evidence>
<evidence type="ECO:0000259" key="5">
    <source>
        <dbReference type="SMART" id="SM01038"/>
    </source>
</evidence>
<dbReference type="Pfam" id="PF02929">
    <property type="entry name" value="Bgal_small_N"/>
    <property type="match status" value="1"/>
</dbReference>
<accession>K1SD50</accession>
<dbReference type="InterPro" id="IPR004199">
    <property type="entry name" value="B-gal_small/dom_5"/>
</dbReference>